<reference evidence="2 3" key="1">
    <citation type="journal article" date="2016" name="Genome Biol. Evol.">
        <title>Divergent and convergent evolution of fungal pathogenicity.</title>
        <authorList>
            <person name="Shang Y."/>
            <person name="Xiao G."/>
            <person name="Zheng P."/>
            <person name="Cen K."/>
            <person name="Zhan S."/>
            <person name="Wang C."/>
        </authorList>
    </citation>
    <scope>NUCLEOTIDE SEQUENCE [LARGE SCALE GENOMIC DNA]</scope>
    <source>
        <strain evidence="2 3">RCEF 264</strain>
    </source>
</reference>
<organism evidence="2 3">
    <name type="scientific">Niveomyces insectorum RCEF 264</name>
    <dbReference type="NCBI Taxonomy" id="1081102"/>
    <lineage>
        <taxon>Eukaryota</taxon>
        <taxon>Fungi</taxon>
        <taxon>Dikarya</taxon>
        <taxon>Ascomycota</taxon>
        <taxon>Pezizomycotina</taxon>
        <taxon>Sordariomycetes</taxon>
        <taxon>Hypocreomycetidae</taxon>
        <taxon>Hypocreales</taxon>
        <taxon>Cordycipitaceae</taxon>
        <taxon>Niveomyces</taxon>
    </lineage>
</organism>
<feature type="region of interest" description="Disordered" evidence="1">
    <location>
        <begin position="214"/>
        <end position="235"/>
    </location>
</feature>
<evidence type="ECO:0000313" key="3">
    <source>
        <dbReference type="Proteomes" id="UP000076874"/>
    </source>
</evidence>
<dbReference type="AlphaFoldDB" id="A0A167PI84"/>
<evidence type="ECO:0008006" key="4">
    <source>
        <dbReference type="Google" id="ProtNLM"/>
    </source>
</evidence>
<accession>A0A167PI84</accession>
<evidence type="ECO:0000313" key="2">
    <source>
        <dbReference type="EMBL" id="OAA56683.1"/>
    </source>
</evidence>
<protein>
    <recommendedName>
        <fullName evidence="4">Serine/threonine protein phosphatase</fullName>
    </recommendedName>
</protein>
<keyword evidence="3" id="KW-1185">Reference proteome</keyword>
<proteinExistence type="predicted"/>
<dbReference type="Proteomes" id="UP000076874">
    <property type="component" value="Unassembled WGS sequence"/>
</dbReference>
<evidence type="ECO:0000256" key="1">
    <source>
        <dbReference type="SAM" id="MobiDB-lite"/>
    </source>
</evidence>
<name>A0A167PI84_9HYPO</name>
<sequence>MYTKDYRSYTPRKVIIRMDPDCAICHAPVSLKCDCEAQSLEVAILQAEGRVMQQIYEDIRVWVRTHARDYILEYFSLLTERRNQAHIQNMERIRQRAAFHYHAQPHPAEIAAAQATLKRGIDEDWQSSVQRYPEVLEHYFGLVELVLPADDDPMAHAAATASRHGLRTPTGRDAAAARADATPATGTVGAWTAWTEWSVWSAWNAWTGARPCHETADVRRTGPRRRHHRPRHLSS</sequence>
<comment type="caution">
    <text evidence="2">The sequence shown here is derived from an EMBL/GenBank/DDBJ whole genome shotgun (WGS) entry which is preliminary data.</text>
</comment>
<dbReference type="EMBL" id="AZHD01000016">
    <property type="protein sequence ID" value="OAA56683.1"/>
    <property type="molecule type" value="Genomic_DNA"/>
</dbReference>
<feature type="compositionally biased region" description="Basic residues" evidence="1">
    <location>
        <begin position="221"/>
        <end position="235"/>
    </location>
</feature>
<dbReference type="OrthoDB" id="5409477at2759"/>
<gene>
    <name evidence="2" type="ORF">SPI_07690</name>
</gene>